<keyword evidence="2" id="KW-0560">Oxidoreductase</keyword>
<dbReference type="EMBL" id="WHPN01000293">
    <property type="protein sequence ID" value="KAF4408054.1"/>
    <property type="molecule type" value="Genomic_DNA"/>
</dbReference>
<accession>A0ABQ7FG97</accession>
<evidence type="ECO:0000256" key="1">
    <source>
        <dbReference type="ARBA" id="ARBA00010617"/>
    </source>
</evidence>
<dbReference type="PANTHER" id="PTHR46696">
    <property type="entry name" value="P450, PUTATIVE (EUROFUNG)-RELATED"/>
    <property type="match status" value="1"/>
</dbReference>
<name>A0ABQ7FG97_9ACTN</name>
<organism evidence="3 4">
    <name type="scientific">Streptomyces lycii</name>
    <dbReference type="NCBI Taxonomy" id="2654337"/>
    <lineage>
        <taxon>Bacteria</taxon>
        <taxon>Bacillati</taxon>
        <taxon>Actinomycetota</taxon>
        <taxon>Actinomycetes</taxon>
        <taxon>Kitasatosporales</taxon>
        <taxon>Streptomycetaceae</taxon>
        <taxon>Streptomyces</taxon>
    </lineage>
</organism>
<dbReference type="CDD" id="cd11030">
    <property type="entry name" value="CYP105-like"/>
    <property type="match status" value="1"/>
</dbReference>
<dbReference type="PRINTS" id="PR00359">
    <property type="entry name" value="BP450"/>
</dbReference>
<comment type="caution">
    <text evidence="3">The sequence shown here is derived from an EMBL/GenBank/DDBJ whole genome shotgun (WGS) entry which is preliminary data.</text>
</comment>
<protein>
    <submittedName>
        <fullName evidence="3">Cytochrome P450</fullName>
    </submittedName>
</protein>
<evidence type="ECO:0000256" key="2">
    <source>
        <dbReference type="RuleBase" id="RU000461"/>
    </source>
</evidence>
<dbReference type="InterPro" id="IPR017972">
    <property type="entry name" value="Cyt_P450_CS"/>
</dbReference>
<evidence type="ECO:0000313" key="3">
    <source>
        <dbReference type="EMBL" id="KAF4408054.1"/>
    </source>
</evidence>
<keyword evidence="2" id="KW-0479">Metal-binding</keyword>
<dbReference type="PROSITE" id="PS00086">
    <property type="entry name" value="CYTOCHROME_P450"/>
    <property type="match status" value="1"/>
</dbReference>
<dbReference type="Proteomes" id="UP000621266">
    <property type="component" value="Unassembled WGS sequence"/>
</dbReference>
<gene>
    <name evidence="3" type="ORF">GCU69_16590</name>
</gene>
<dbReference type="PRINTS" id="PR00385">
    <property type="entry name" value="P450"/>
</dbReference>
<proteinExistence type="inferred from homology"/>
<dbReference type="InterPro" id="IPR036396">
    <property type="entry name" value="Cyt_P450_sf"/>
</dbReference>
<dbReference type="Gene3D" id="1.10.630.10">
    <property type="entry name" value="Cytochrome P450"/>
    <property type="match status" value="1"/>
</dbReference>
<keyword evidence="2" id="KW-0503">Monooxygenase</keyword>
<evidence type="ECO:0000313" key="4">
    <source>
        <dbReference type="Proteomes" id="UP000621266"/>
    </source>
</evidence>
<keyword evidence="2" id="KW-0408">Iron</keyword>
<sequence length="401" mass="43886">MSRCSVHEAVSFPQTRTCPLRPPHGYAELTAQGPLHRVEFVDGRTGWVVTRHEEARALLSDPRLSSDRADPGFPKISPRALVVRGQPPSFIGMDPPEHGRHRRMAISEFTVRRINALRPRIEEIAEQAAGRLRAAGPPADVVAHYALPIPSLVICEVLGVPYSDHEFFEDTSRRIARAGSDEETAASVRELAQYLDSLVEAATKRPGPGLIGKMVREELARGEITRESLVSTAMLLLAAGHETTANMIGLGIATLLEHPDQLAEFRADPDVVPGAVEEMLRYASVADTTGLRVATEDIEIAGRLIRAGEGVAIPNGPANFDPAVFPDPDTFDIHRGSRRHNAFGYGVHQCLGQNLARLELRVALPLLFERFPTLRFATPAAGFEPRRPDVNQGLDTLTVTW</sequence>
<keyword evidence="4" id="KW-1185">Reference proteome</keyword>
<keyword evidence="2" id="KW-0349">Heme</keyword>
<comment type="similarity">
    <text evidence="1 2">Belongs to the cytochrome P450 family.</text>
</comment>
<dbReference type="InterPro" id="IPR002397">
    <property type="entry name" value="Cyt_P450_B"/>
</dbReference>
<dbReference type="InterPro" id="IPR001128">
    <property type="entry name" value="Cyt_P450"/>
</dbReference>
<dbReference type="Pfam" id="PF00067">
    <property type="entry name" value="p450"/>
    <property type="match status" value="1"/>
</dbReference>
<dbReference type="SUPFAM" id="SSF48264">
    <property type="entry name" value="Cytochrome P450"/>
    <property type="match status" value="1"/>
</dbReference>
<dbReference type="PANTHER" id="PTHR46696:SF1">
    <property type="entry name" value="CYTOCHROME P450 YJIB-RELATED"/>
    <property type="match status" value="1"/>
</dbReference>
<reference evidence="3 4" key="1">
    <citation type="submission" date="2019-10" db="EMBL/GenBank/DDBJ databases">
        <title>Streptomyces tenebrisbrunneis sp.nov., an endogenous actinomycete isolated from of Lycium ruthenicum.</title>
        <authorList>
            <person name="Ma L."/>
        </authorList>
    </citation>
    <scope>NUCLEOTIDE SEQUENCE [LARGE SCALE GENOMIC DNA]</scope>
    <source>
        <strain evidence="3 4">TRM 66187</strain>
    </source>
</reference>